<reference evidence="1" key="1">
    <citation type="submission" date="2024-07" db="EMBL/GenBank/DDBJ databases">
        <authorList>
            <person name="Yu S.T."/>
        </authorList>
    </citation>
    <scope>NUCLEOTIDE SEQUENCE</scope>
    <source>
        <strain evidence="1">R28</strain>
    </source>
</reference>
<dbReference type="AlphaFoldDB" id="A0AB39QAD3"/>
<dbReference type="RefSeq" id="WP_369174906.1">
    <property type="nucleotide sequence ID" value="NZ_CP163439.1"/>
</dbReference>
<dbReference type="EMBL" id="CP163439">
    <property type="protein sequence ID" value="XDQ40200.1"/>
    <property type="molecule type" value="Genomic_DNA"/>
</dbReference>
<accession>A0AB39QAD3</accession>
<evidence type="ECO:0000313" key="1">
    <source>
        <dbReference type="EMBL" id="XDQ40200.1"/>
    </source>
</evidence>
<organism evidence="1">
    <name type="scientific">Streptomyces sp. R28</name>
    <dbReference type="NCBI Taxonomy" id="3238628"/>
    <lineage>
        <taxon>Bacteria</taxon>
        <taxon>Bacillati</taxon>
        <taxon>Actinomycetota</taxon>
        <taxon>Actinomycetes</taxon>
        <taxon>Kitasatosporales</taxon>
        <taxon>Streptomycetaceae</taxon>
        <taxon>Streptomyces</taxon>
    </lineage>
</organism>
<proteinExistence type="predicted"/>
<evidence type="ECO:0008006" key="2">
    <source>
        <dbReference type="Google" id="ProtNLM"/>
    </source>
</evidence>
<protein>
    <recommendedName>
        <fullName evidence="2">TetR family transcriptional regulator</fullName>
    </recommendedName>
</protein>
<sequence length="119" mass="13288">MIDTLPPEAENGPRATVSALARRLQVNRQTLYRDFPEQITPLKAQQVLGSAAPPRARGTTSDRATIARLRREEVDLTRHLHLYEDHIRRLTIDNATLREALEAHQHVTVIRPPASSAGG</sequence>
<gene>
    <name evidence="1" type="ORF">AB5J49_46530</name>
</gene>
<name>A0AB39QAD3_9ACTN</name>